<dbReference type="AlphaFoldDB" id="A0A427YJR8"/>
<name>A0A427YJR8_9TREE</name>
<gene>
    <name evidence="2" type="ORF">EHS25_009641</name>
</gene>
<keyword evidence="3" id="KW-1185">Reference proteome</keyword>
<dbReference type="SUPFAM" id="SSF82199">
    <property type="entry name" value="SET domain"/>
    <property type="match status" value="1"/>
</dbReference>
<sequence length="407" mass="45269">MVIPHYSKDSRSGFKVRIGKVGPTSATASNQAHKKFASRLVKAAGEIDRTFGNHLELNARDFLLKEWTALLKSKDIQLGTVSYGGNAQVAMHASRTLQRYAVVARMILVDLDPDTKHPTHEKIDEKWRMRKVVRQEVDASGALTTVTYKLFESVTTRRVNVGEELVVNYGPLYFGEGYYQCLCPHTDLHGPAPPGGKPLLHRRRSIHPAGDKKSSLAVTSITAAVPTSPTKRNLVKRAPRKTARAIRVSFAPKWSNFQISHPFTPRKETRMSELEPHLRSFGVSRRGHRRSVRFSLLTQDFVSTRSNRPDSPRPKHFVRHKMGAASIVHEVKHAEYDDDCDDEDIADESDIFVTAPNTPRAFSTGRAPPSPSSIPVSVTPVKQVAQVARGAPCEVASRSQCPVLCQM</sequence>
<feature type="region of interest" description="Disordered" evidence="1">
    <location>
        <begin position="356"/>
        <end position="375"/>
    </location>
</feature>
<dbReference type="OrthoDB" id="10438741at2759"/>
<protein>
    <recommendedName>
        <fullName evidence="4">SET domain-containing protein</fullName>
    </recommendedName>
</protein>
<organism evidence="2 3">
    <name type="scientific">Saitozyma podzolica</name>
    <dbReference type="NCBI Taxonomy" id="1890683"/>
    <lineage>
        <taxon>Eukaryota</taxon>
        <taxon>Fungi</taxon>
        <taxon>Dikarya</taxon>
        <taxon>Basidiomycota</taxon>
        <taxon>Agaricomycotina</taxon>
        <taxon>Tremellomycetes</taxon>
        <taxon>Tremellales</taxon>
        <taxon>Trimorphomycetaceae</taxon>
        <taxon>Saitozyma</taxon>
    </lineage>
</organism>
<dbReference type="InterPro" id="IPR046341">
    <property type="entry name" value="SET_dom_sf"/>
</dbReference>
<reference evidence="2 3" key="1">
    <citation type="submission" date="2018-11" db="EMBL/GenBank/DDBJ databases">
        <title>Genome sequence of Saitozyma podzolica DSM 27192.</title>
        <authorList>
            <person name="Aliyu H."/>
            <person name="Gorte O."/>
            <person name="Ochsenreither K."/>
        </authorList>
    </citation>
    <scope>NUCLEOTIDE SEQUENCE [LARGE SCALE GENOMIC DNA]</scope>
    <source>
        <strain evidence="2 3">DSM 27192</strain>
    </source>
</reference>
<evidence type="ECO:0008006" key="4">
    <source>
        <dbReference type="Google" id="ProtNLM"/>
    </source>
</evidence>
<evidence type="ECO:0000313" key="2">
    <source>
        <dbReference type="EMBL" id="RSH91342.1"/>
    </source>
</evidence>
<evidence type="ECO:0000256" key="1">
    <source>
        <dbReference type="SAM" id="MobiDB-lite"/>
    </source>
</evidence>
<proteinExistence type="predicted"/>
<dbReference type="Proteomes" id="UP000279259">
    <property type="component" value="Unassembled WGS sequence"/>
</dbReference>
<accession>A0A427YJR8</accession>
<comment type="caution">
    <text evidence="2">The sequence shown here is derived from an EMBL/GenBank/DDBJ whole genome shotgun (WGS) entry which is preliminary data.</text>
</comment>
<evidence type="ECO:0000313" key="3">
    <source>
        <dbReference type="Proteomes" id="UP000279259"/>
    </source>
</evidence>
<dbReference type="EMBL" id="RSCD01000008">
    <property type="protein sequence ID" value="RSH91342.1"/>
    <property type="molecule type" value="Genomic_DNA"/>
</dbReference>